<reference evidence="2" key="1">
    <citation type="submission" date="2020-05" db="EMBL/GenBank/DDBJ databases">
        <title>Classification of alakaliphilic streptomycetes isolated from an alkaline soil next to Lonar Crater, India and a proposal for the recognition of Streptomyces alkaliterrae sp. nov.</title>
        <authorList>
            <person name="Golinska P."/>
        </authorList>
    </citation>
    <scope>NUCLEOTIDE SEQUENCE [LARGE SCALE GENOMIC DNA]</scope>
    <source>
        <strain evidence="2">OF3</strain>
    </source>
</reference>
<dbReference type="EMBL" id="JABJWZ010000031">
    <property type="protein sequence ID" value="MBB1252909.1"/>
    <property type="molecule type" value="Genomic_DNA"/>
</dbReference>
<protein>
    <submittedName>
        <fullName evidence="1">Uncharacterized protein</fullName>
    </submittedName>
</protein>
<gene>
    <name evidence="1" type="ORF">H3146_05945</name>
</gene>
<sequence length="61" mass="6506">MSAADRLPCEMLAAEEQQRGDNLTAVAADRVAAGLDITWHQIAARDAYGNAAAHTSQPEVR</sequence>
<dbReference type="RefSeq" id="WP_181353701.1">
    <property type="nucleotide sequence ID" value="NZ_JABJWZ010000031.1"/>
</dbReference>
<dbReference type="Proteomes" id="UP000525686">
    <property type="component" value="Unassembled WGS sequence"/>
</dbReference>
<evidence type="ECO:0000313" key="1">
    <source>
        <dbReference type="EMBL" id="MBB1252909.1"/>
    </source>
</evidence>
<proteinExistence type="predicted"/>
<comment type="caution">
    <text evidence="1">The sequence shown here is derived from an EMBL/GenBank/DDBJ whole genome shotgun (WGS) entry which is preliminary data.</text>
</comment>
<organism evidence="1 2">
    <name type="scientific">Streptomyces alkaliterrae</name>
    <dbReference type="NCBI Taxonomy" id="2213162"/>
    <lineage>
        <taxon>Bacteria</taxon>
        <taxon>Bacillati</taxon>
        <taxon>Actinomycetota</taxon>
        <taxon>Actinomycetes</taxon>
        <taxon>Kitasatosporales</taxon>
        <taxon>Streptomycetaceae</taxon>
        <taxon>Streptomyces</taxon>
    </lineage>
</organism>
<accession>A0A7W3ZLJ2</accession>
<dbReference type="AlphaFoldDB" id="A0A7W3ZLJ2"/>
<evidence type="ECO:0000313" key="2">
    <source>
        <dbReference type="Proteomes" id="UP000525686"/>
    </source>
</evidence>
<name>A0A7W3ZLJ2_9ACTN</name>